<keyword evidence="4" id="KW-1185">Reference proteome</keyword>
<dbReference type="Proteomes" id="UP000294558">
    <property type="component" value="Unassembled WGS sequence"/>
</dbReference>
<evidence type="ECO:0000256" key="1">
    <source>
        <dbReference type="ARBA" id="ARBA00009199"/>
    </source>
</evidence>
<comment type="caution">
    <text evidence="3">The sequence shown here is derived from an EMBL/GenBank/DDBJ whole genome shotgun (WGS) entry which is preliminary data.</text>
</comment>
<feature type="domain" description="Amidase" evidence="2">
    <location>
        <begin position="29"/>
        <end position="457"/>
    </location>
</feature>
<gene>
    <name evidence="3" type="ORF">BDK89_3657</name>
</gene>
<evidence type="ECO:0000259" key="2">
    <source>
        <dbReference type="Pfam" id="PF01425"/>
    </source>
</evidence>
<reference evidence="3 4" key="1">
    <citation type="submission" date="2019-03" db="EMBL/GenBank/DDBJ databases">
        <title>Sequencing the genomes of 1000 actinobacteria strains.</title>
        <authorList>
            <person name="Klenk H.-P."/>
        </authorList>
    </citation>
    <scope>NUCLEOTIDE SEQUENCE [LARGE SCALE GENOMIC DNA]</scope>
    <source>
        <strain evidence="3 4">DSM 18936</strain>
    </source>
</reference>
<dbReference type="AlphaFoldDB" id="A0A4R7I5R5"/>
<dbReference type="PROSITE" id="PS00571">
    <property type="entry name" value="AMIDASES"/>
    <property type="match status" value="1"/>
</dbReference>
<organism evidence="3 4">
    <name type="scientific">Ilumatobacter fluminis</name>
    <dbReference type="NCBI Taxonomy" id="467091"/>
    <lineage>
        <taxon>Bacteria</taxon>
        <taxon>Bacillati</taxon>
        <taxon>Actinomycetota</taxon>
        <taxon>Acidimicrobiia</taxon>
        <taxon>Acidimicrobiales</taxon>
        <taxon>Ilumatobacteraceae</taxon>
        <taxon>Ilumatobacter</taxon>
    </lineage>
</organism>
<comment type="similarity">
    <text evidence="1">Belongs to the amidase family.</text>
</comment>
<name>A0A4R7I5R5_9ACTN</name>
<sequence>MGTLADDTRWMDATAQAELIADDEVTPLELAEAAIERIESLDGPINAVIMRWFDHARELATSDLPDGPFRGVPFLLKDLWAHYAGQPLTNGNVALRDAMPVSERDTWLVERFRNAGLVTLGRTNSPELGSLPVTEPVAYGPTRNPWGTDHTPGGSSGGAAAAVAAGMVPIAHASDGGGSIRIPASCCGLVGLKPSQGRITIGPFRAESGLSVELAVSRSVRDTARMLDAVHGPGVGDTVIALPPERPYVDEVGADPGRLRIGLLDHHPHGGFLHDDCAAAVRSTAARLEALGHHVEPAYPSALADPSFTPKFMAMWGANMAVGLANYAAALGRELTEDEVEPVNWAQAQWAAHVSSTDYAQALGAIATYRRAIHQWWADGWDILLTPTLAEPPVAIGEHDPTDDDPLAGMRRAGRFVGFTPPFNTSGQPAINVPLDWNADGLPIGTQLVGGYGREDVLIRLASQLESAHPWADRTPS</sequence>
<proteinExistence type="inferred from homology"/>
<dbReference type="PANTHER" id="PTHR11895">
    <property type="entry name" value="TRANSAMIDASE"/>
    <property type="match status" value="1"/>
</dbReference>
<dbReference type="Pfam" id="PF01425">
    <property type="entry name" value="Amidase"/>
    <property type="match status" value="1"/>
</dbReference>
<dbReference type="Gene3D" id="3.90.1300.10">
    <property type="entry name" value="Amidase signature (AS) domain"/>
    <property type="match status" value="1"/>
</dbReference>
<dbReference type="SUPFAM" id="SSF75304">
    <property type="entry name" value="Amidase signature (AS) enzymes"/>
    <property type="match status" value="1"/>
</dbReference>
<dbReference type="RefSeq" id="WP_133870288.1">
    <property type="nucleotide sequence ID" value="NZ_SOAU01000001.1"/>
</dbReference>
<dbReference type="InterPro" id="IPR036928">
    <property type="entry name" value="AS_sf"/>
</dbReference>
<dbReference type="EMBL" id="SOAU01000001">
    <property type="protein sequence ID" value="TDT18043.1"/>
    <property type="molecule type" value="Genomic_DNA"/>
</dbReference>
<evidence type="ECO:0000313" key="3">
    <source>
        <dbReference type="EMBL" id="TDT18043.1"/>
    </source>
</evidence>
<protein>
    <submittedName>
        <fullName evidence="3">Amidase</fullName>
    </submittedName>
</protein>
<dbReference type="InterPro" id="IPR000120">
    <property type="entry name" value="Amidase"/>
</dbReference>
<dbReference type="InterPro" id="IPR023631">
    <property type="entry name" value="Amidase_dom"/>
</dbReference>
<evidence type="ECO:0000313" key="4">
    <source>
        <dbReference type="Proteomes" id="UP000294558"/>
    </source>
</evidence>
<accession>A0A4R7I5R5</accession>
<dbReference type="PANTHER" id="PTHR11895:SF7">
    <property type="entry name" value="GLUTAMYL-TRNA(GLN) AMIDOTRANSFERASE SUBUNIT A, MITOCHONDRIAL"/>
    <property type="match status" value="1"/>
</dbReference>
<dbReference type="OrthoDB" id="5175573at2"/>
<dbReference type="GO" id="GO:0003824">
    <property type="term" value="F:catalytic activity"/>
    <property type="evidence" value="ECO:0007669"/>
    <property type="project" value="InterPro"/>
</dbReference>
<dbReference type="InterPro" id="IPR020556">
    <property type="entry name" value="Amidase_CS"/>
</dbReference>